<reference evidence="5" key="2">
    <citation type="submission" date="2021-04" db="EMBL/GenBank/DDBJ databases">
        <authorList>
            <person name="Podell S."/>
        </authorList>
    </citation>
    <scope>NUCLEOTIDE SEQUENCE</scope>
    <source>
        <strain evidence="5">Hildebrandi</strain>
    </source>
</reference>
<dbReference type="PROSITE" id="PS50102">
    <property type="entry name" value="RRM"/>
    <property type="match status" value="1"/>
</dbReference>
<evidence type="ECO:0000313" key="6">
    <source>
        <dbReference type="Proteomes" id="UP000693970"/>
    </source>
</evidence>
<dbReference type="Proteomes" id="UP000693970">
    <property type="component" value="Unassembled WGS sequence"/>
</dbReference>
<organism evidence="5 6">
    <name type="scientific">Nitzschia inconspicua</name>
    <dbReference type="NCBI Taxonomy" id="303405"/>
    <lineage>
        <taxon>Eukaryota</taxon>
        <taxon>Sar</taxon>
        <taxon>Stramenopiles</taxon>
        <taxon>Ochrophyta</taxon>
        <taxon>Bacillariophyta</taxon>
        <taxon>Bacillariophyceae</taxon>
        <taxon>Bacillariophycidae</taxon>
        <taxon>Bacillariales</taxon>
        <taxon>Bacillariaceae</taxon>
        <taxon>Nitzschia</taxon>
    </lineage>
</organism>
<feature type="compositionally biased region" description="Polar residues" evidence="3">
    <location>
        <begin position="147"/>
        <end position="159"/>
    </location>
</feature>
<feature type="compositionally biased region" description="Basic residues" evidence="3">
    <location>
        <begin position="279"/>
        <end position="291"/>
    </location>
</feature>
<comment type="caution">
    <text evidence="5">The sequence shown here is derived from an EMBL/GenBank/DDBJ whole genome shotgun (WGS) entry which is preliminary data.</text>
</comment>
<keyword evidence="6" id="KW-1185">Reference proteome</keyword>
<feature type="compositionally biased region" description="Low complexity" evidence="3">
    <location>
        <begin position="85"/>
        <end position="112"/>
    </location>
</feature>
<feature type="domain" description="RRM" evidence="4">
    <location>
        <begin position="187"/>
        <end position="266"/>
    </location>
</feature>
<evidence type="ECO:0000256" key="1">
    <source>
        <dbReference type="ARBA" id="ARBA00022884"/>
    </source>
</evidence>
<protein>
    <submittedName>
        <fullName evidence="5">Nucleic acid-binding protein</fullName>
    </submittedName>
</protein>
<evidence type="ECO:0000313" key="5">
    <source>
        <dbReference type="EMBL" id="KAG7344191.1"/>
    </source>
</evidence>
<dbReference type="OrthoDB" id="1749473at2759"/>
<evidence type="ECO:0000259" key="4">
    <source>
        <dbReference type="PROSITE" id="PS50102"/>
    </source>
</evidence>
<accession>A0A9K3KJ34</accession>
<dbReference type="PANTHER" id="PTHR47640">
    <property type="entry name" value="TRNA SELENOCYSTEINE 1-ASSOCIATED PROTEIN 1-RELATED-RELATED"/>
    <property type="match status" value="1"/>
</dbReference>
<sequence length="291" mass="31894">MADDLDDFFDDVEQAAAEAVEEEHDTTTEDPKQEIKVPSNEDTAEESNNGEPTAKRQKVDGAIKVAVPTAPPIRPKGVVVAASSSVIAPTVTKPSDNTSSTTSSTTKSSIPPTHVPAYPPSAFHNNNILPPLPPGPPPPPPPPHTHPMNTATTTNGSNQKSHKPIKRVAAGKAWVDESLAEWPENDFRIFVGNLSRDVTDAQLLEHFQTKYTSTAMAKVVKDNKTGVSKGYGFVSFLQPLDCAKAIREQDQKWLGSRPIRVKRSDWKDRNLKEVQKKEKKEKKKDKKFGGF</sequence>
<reference evidence="5" key="1">
    <citation type="journal article" date="2021" name="Sci. Rep.">
        <title>Diploid genomic architecture of Nitzschia inconspicua, an elite biomass production diatom.</title>
        <authorList>
            <person name="Oliver A."/>
            <person name="Podell S."/>
            <person name="Pinowska A."/>
            <person name="Traller J.C."/>
            <person name="Smith S.R."/>
            <person name="McClure R."/>
            <person name="Beliaev A."/>
            <person name="Bohutskyi P."/>
            <person name="Hill E.A."/>
            <person name="Rabines A."/>
            <person name="Zheng H."/>
            <person name="Allen L.Z."/>
            <person name="Kuo A."/>
            <person name="Grigoriev I.V."/>
            <person name="Allen A.E."/>
            <person name="Hazlebeck D."/>
            <person name="Allen E.E."/>
        </authorList>
    </citation>
    <scope>NUCLEOTIDE SEQUENCE</scope>
    <source>
        <strain evidence="5">Hildebrandi</strain>
    </source>
</reference>
<evidence type="ECO:0000256" key="3">
    <source>
        <dbReference type="SAM" id="MobiDB-lite"/>
    </source>
</evidence>
<dbReference type="Pfam" id="PF00076">
    <property type="entry name" value="RRM_1"/>
    <property type="match status" value="1"/>
</dbReference>
<feature type="region of interest" description="Disordered" evidence="3">
    <location>
        <begin position="1"/>
        <end position="62"/>
    </location>
</feature>
<proteinExistence type="predicted"/>
<gene>
    <name evidence="5" type="ORF">IV203_022199</name>
</gene>
<name>A0A9K3KJ34_9STRA</name>
<feature type="compositionally biased region" description="Pro residues" evidence="3">
    <location>
        <begin position="130"/>
        <end position="145"/>
    </location>
</feature>
<feature type="compositionally biased region" description="Acidic residues" evidence="3">
    <location>
        <begin position="1"/>
        <end position="24"/>
    </location>
</feature>
<feature type="compositionally biased region" description="Basic and acidic residues" evidence="3">
    <location>
        <begin position="25"/>
        <end position="35"/>
    </location>
</feature>
<dbReference type="InterPro" id="IPR000504">
    <property type="entry name" value="RRM_dom"/>
</dbReference>
<evidence type="ECO:0000256" key="2">
    <source>
        <dbReference type="PROSITE-ProRule" id="PRU00176"/>
    </source>
</evidence>
<dbReference type="InterPro" id="IPR050825">
    <property type="entry name" value="RBM42_RBP45_47-like"/>
</dbReference>
<dbReference type="PANTHER" id="PTHR47640:SF11">
    <property type="entry name" value="RNA-BINDING PROTEIN 42"/>
    <property type="match status" value="1"/>
</dbReference>
<dbReference type="AlphaFoldDB" id="A0A9K3KJ34"/>
<feature type="region of interest" description="Disordered" evidence="3">
    <location>
        <begin position="85"/>
        <end position="166"/>
    </location>
</feature>
<keyword evidence="1 2" id="KW-0694">RNA-binding</keyword>
<dbReference type="GO" id="GO:0003729">
    <property type="term" value="F:mRNA binding"/>
    <property type="evidence" value="ECO:0007669"/>
    <property type="project" value="InterPro"/>
</dbReference>
<dbReference type="EMBL" id="JAGRRH010000023">
    <property type="protein sequence ID" value="KAG7344191.1"/>
    <property type="molecule type" value="Genomic_DNA"/>
</dbReference>
<dbReference type="SMART" id="SM00360">
    <property type="entry name" value="RRM"/>
    <property type="match status" value="1"/>
</dbReference>
<feature type="region of interest" description="Disordered" evidence="3">
    <location>
        <begin position="270"/>
        <end position="291"/>
    </location>
</feature>